<gene>
    <name evidence="1" type="ORF">PORY_001748</name>
</gene>
<reference evidence="1 2" key="1">
    <citation type="journal article" date="2021" name="Commun. Biol.">
        <title>Genomic insights into the host specific adaptation of the Pneumocystis genus.</title>
        <authorList>
            <person name="Cisse O.H."/>
            <person name="Ma L."/>
            <person name="Dekker J.P."/>
            <person name="Khil P.P."/>
            <person name="Youn J.-H."/>
            <person name="Brenchley J.M."/>
            <person name="Blair R."/>
            <person name="Pahar B."/>
            <person name="Chabe M."/>
            <person name="Van Rompay K.K.A."/>
            <person name="Keesler R."/>
            <person name="Sukura A."/>
            <person name="Hirsch V."/>
            <person name="Kutty G."/>
            <person name="Liu Y."/>
            <person name="Peng L."/>
            <person name="Chen J."/>
            <person name="Song J."/>
            <person name="Weissenbacher-Lang C."/>
            <person name="Xu J."/>
            <person name="Upham N.S."/>
            <person name="Stajich J.E."/>
            <person name="Cuomo C.A."/>
            <person name="Cushion M.T."/>
            <person name="Kovacs J.A."/>
        </authorList>
    </citation>
    <scope>NUCLEOTIDE SEQUENCE [LARGE SCALE GENOMIC DNA]</scope>
    <source>
        <strain evidence="1 2">RABM</strain>
    </source>
</reference>
<keyword evidence="2" id="KW-1185">Reference proteome</keyword>
<proteinExistence type="predicted"/>
<protein>
    <submittedName>
        <fullName evidence="1">Uncharacterized protein</fullName>
    </submittedName>
</protein>
<organism evidence="1 2">
    <name type="scientific">Pneumocystis oryctolagi</name>
    <dbReference type="NCBI Taxonomy" id="42067"/>
    <lineage>
        <taxon>Eukaryota</taxon>
        <taxon>Fungi</taxon>
        <taxon>Dikarya</taxon>
        <taxon>Ascomycota</taxon>
        <taxon>Taphrinomycotina</taxon>
        <taxon>Pneumocystomycetes</taxon>
        <taxon>Pneumocystaceae</taxon>
        <taxon>Pneumocystis</taxon>
    </lineage>
</organism>
<evidence type="ECO:0000313" key="2">
    <source>
        <dbReference type="Proteomes" id="UP000768646"/>
    </source>
</evidence>
<accession>A0ACB7CBC3</accession>
<dbReference type="EMBL" id="JABTEG010000006">
    <property type="protein sequence ID" value="KAG4304695.1"/>
    <property type="molecule type" value="Genomic_DNA"/>
</dbReference>
<sequence>MDDMIYYNSISNSHLNREKLTYDFFDEYYYDDILIPTQQKILINEKSYTNNIPFNKENDLKHKKIEYYIPLDLVSPYKDDLNLCRPYLSKKARQFLRHTGHWEELEKLENQIIHVDFTGYEAFVLSKLLFFSNDIQVEERISSFLPGRTIDDCKRFLNDYPDLKAPYDSIAIRVLPKGPERSVQDDRIIKSDLINLFLQRQCGGRVHPRYTKGISNDINSKIIHFLRPHKFFNRTSGDVIDLAFDSLGRRFAFGCSTTQDEYNREGNLVMCDMESETCIILMDHKIISNDNIFYPTVSNVKFSADGLFLFSGAFDSTVKIWSKSGQLLNSFKDSDGKIDVMVAHPTNPRVLSSSSHDGNIHLYELNKNGLCASYTKLGAINHNLYGSAMAFGNNSLDHFLVVGYENIDESKYSGTAVVFDIKTERFLKELKTEGTSHTSIFSHEFSNYFITGSNTSKDGRIRIYTANDWSIVIECCSPQKDINQVTLSPCLRYLTSSGTDRCTYVWDVRKPDIPFHILRHGETKLIYSDNADSEDFDSGTTVSLWNLYTLEFITGGSDGYLKLWNLNHSDPFVSNIVEVDSAITTACMSPDGDVLVVGESTGHITVLSTKGTGSMSSFHINSQIENIKEKTIK</sequence>
<evidence type="ECO:0000313" key="1">
    <source>
        <dbReference type="EMBL" id="KAG4304695.1"/>
    </source>
</evidence>
<name>A0ACB7CBC3_9ASCO</name>
<comment type="caution">
    <text evidence="1">The sequence shown here is derived from an EMBL/GenBank/DDBJ whole genome shotgun (WGS) entry which is preliminary data.</text>
</comment>
<dbReference type="Proteomes" id="UP000768646">
    <property type="component" value="Unassembled WGS sequence"/>
</dbReference>